<keyword evidence="1" id="KW-0597">Phosphoprotein</keyword>
<feature type="region of interest" description="Disordered" evidence="4">
    <location>
        <begin position="233"/>
        <end position="341"/>
    </location>
</feature>
<evidence type="ECO:0000313" key="7">
    <source>
        <dbReference type="EMBL" id="PCH40871.1"/>
    </source>
</evidence>
<keyword evidence="5" id="KW-1133">Transmembrane helix</keyword>
<feature type="domain" description="Epidermal growth factor receptor-like transmembrane-juxtamembrane segment" evidence="6">
    <location>
        <begin position="170"/>
        <end position="198"/>
    </location>
</feature>
<organism evidence="7 8">
    <name type="scientific">Wolfiporia cocos (strain MD-104)</name>
    <name type="common">Brown rot fungus</name>
    <dbReference type="NCBI Taxonomy" id="742152"/>
    <lineage>
        <taxon>Eukaryota</taxon>
        <taxon>Fungi</taxon>
        <taxon>Dikarya</taxon>
        <taxon>Basidiomycota</taxon>
        <taxon>Agaricomycotina</taxon>
        <taxon>Agaricomycetes</taxon>
        <taxon>Polyporales</taxon>
        <taxon>Phaeolaceae</taxon>
        <taxon>Wolfiporia</taxon>
    </lineage>
</organism>
<protein>
    <recommendedName>
        <fullName evidence="6">Epidermal growth factor receptor-like transmembrane-juxtamembrane segment domain-containing protein</fullName>
    </recommendedName>
</protein>
<sequence length="341" mass="35610">MSESFIVVYVTNPQVKFSGNWTQYHDKSDPNSITIAYTESDTASGSITFNGSQIALYGSLIPGTGTVSSSYSLDGSSPVTYTSSDNVTAEQDEVAFFTSPSLSTGEHQLIFNVTQASSDTPFILDYLIYEPSSSDVAGASYTTTSLGTPTSIPTSVIIEKDGSNTPVGAIVGGVVGGVAGLIIITLLFFFLFRRRRQQPYFYHSAAVGEMLSNEIKPAEVTPYPANAAIAPTLPSSEEQPFSSPPASEVGGSAYAQSQAGYSSASGSSSRHPPLSLVSHSPPPGSSPNQLNSKAAQAGLLSVAQSTYHADSGVRFDPNGGTSSADVDHDIPVDVPPSYTED</sequence>
<keyword evidence="8" id="KW-1185">Reference proteome</keyword>
<keyword evidence="2" id="KW-0547">Nucleotide-binding</keyword>
<evidence type="ECO:0000256" key="4">
    <source>
        <dbReference type="SAM" id="MobiDB-lite"/>
    </source>
</evidence>
<dbReference type="OMA" id="IMAFTTH"/>
<evidence type="ECO:0000256" key="2">
    <source>
        <dbReference type="ARBA" id="ARBA00022741"/>
    </source>
</evidence>
<reference evidence="7 8" key="1">
    <citation type="journal article" date="2012" name="Science">
        <title>The Paleozoic origin of enzymatic lignin decomposition reconstructed from 31 fungal genomes.</title>
        <authorList>
            <person name="Floudas D."/>
            <person name="Binder M."/>
            <person name="Riley R."/>
            <person name="Barry K."/>
            <person name="Blanchette R.A."/>
            <person name="Henrissat B."/>
            <person name="Martinez A.T."/>
            <person name="Otillar R."/>
            <person name="Spatafora J.W."/>
            <person name="Yadav J.S."/>
            <person name="Aerts A."/>
            <person name="Benoit I."/>
            <person name="Boyd A."/>
            <person name="Carlson A."/>
            <person name="Copeland A."/>
            <person name="Coutinho P.M."/>
            <person name="de Vries R.P."/>
            <person name="Ferreira P."/>
            <person name="Findley K."/>
            <person name="Foster B."/>
            <person name="Gaskell J."/>
            <person name="Glotzer D."/>
            <person name="Gorecki P."/>
            <person name="Heitman J."/>
            <person name="Hesse C."/>
            <person name="Hori C."/>
            <person name="Igarashi K."/>
            <person name="Jurgens J.A."/>
            <person name="Kallen N."/>
            <person name="Kersten P."/>
            <person name="Kohler A."/>
            <person name="Kuees U."/>
            <person name="Kumar T.K.A."/>
            <person name="Kuo A."/>
            <person name="LaButti K."/>
            <person name="Larrondo L.F."/>
            <person name="Lindquist E."/>
            <person name="Ling A."/>
            <person name="Lombard V."/>
            <person name="Lucas S."/>
            <person name="Lundell T."/>
            <person name="Martin R."/>
            <person name="McLaughlin D.J."/>
            <person name="Morgenstern I."/>
            <person name="Morin E."/>
            <person name="Murat C."/>
            <person name="Nagy L.G."/>
            <person name="Nolan M."/>
            <person name="Ohm R.A."/>
            <person name="Patyshakuliyeva A."/>
            <person name="Rokas A."/>
            <person name="Ruiz-Duenas F.J."/>
            <person name="Sabat G."/>
            <person name="Salamov A."/>
            <person name="Samejima M."/>
            <person name="Schmutz J."/>
            <person name="Slot J.C."/>
            <person name="St John F."/>
            <person name="Stenlid J."/>
            <person name="Sun H."/>
            <person name="Sun S."/>
            <person name="Syed K."/>
            <person name="Tsang A."/>
            <person name="Wiebenga A."/>
            <person name="Young D."/>
            <person name="Pisabarro A."/>
            <person name="Eastwood D.C."/>
            <person name="Martin F."/>
            <person name="Cullen D."/>
            <person name="Grigoriev I.V."/>
            <person name="Hibbett D.S."/>
        </authorList>
    </citation>
    <scope>NUCLEOTIDE SEQUENCE [LARGE SCALE GENOMIC DNA]</scope>
    <source>
        <strain evidence="7 8">MD-104</strain>
    </source>
</reference>
<gene>
    <name evidence="7" type="ORF">WOLCODRAFT_143268</name>
</gene>
<evidence type="ECO:0000256" key="1">
    <source>
        <dbReference type="ARBA" id="ARBA00022553"/>
    </source>
</evidence>
<dbReference type="OrthoDB" id="3265734at2759"/>
<evidence type="ECO:0000313" key="8">
    <source>
        <dbReference type="Proteomes" id="UP000218811"/>
    </source>
</evidence>
<accession>A0A2H3JG39</accession>
<dbReference type="Proteomes" id="UP000218811">
    <property type="component" value="Unassembled WGS sequence"/>
</dbReference>
<dbReference type="Pfam" id="PF21314">
    <property type="entry name" value="TM_ErbB1"/>
    <property type="match status" value="1"/>
</dbReference>
<dbReference type="GO" id="GO:0005524">
    <property type="term" value="F:ATP binding"/>
    <property type="evidence" value="ECO:0007669"/>
    <property type="project" value="UniProtKB-KW"/>
</dbReference>
<dbReference type="Gene3D" id="2.60.120.260">
    <property type="entry name" value="Galactose-binding domain-like"/>
    <property type="match status" value="1"/>
</dbReference>
<feature type="transmembrane region" description="Helical" evidence="5">
    <location>
        <begin position="167"/>
        <end position="192"/>
    </location>
</feature>
<proteinExistence type="predicted"/>
<dbReference type="AlphaFoldDB" id="A0A2H3JG39"/>
<feature type="compositionally biased region" description="Low complexity" evidence="4">
    <location>
        <begin position="234"/>
        <end position="279"/>
    </location>
</feature>
<evidence type="ECO:0000256" key="3">
    <source>
        <dbReference type="ARBA" id="ARBA00022840"/>
    </source>
</evidence>
<keyword evidence="5" id="KW-0812">Transmembrane</keyword>
<evidence type="ECO:0000256" key="5">
    <source>
        <dbReference type="SAM" id="Phobius"/>
    </source>
</evidence>
<dbReference type="InterPro" id="IPR049328">
    <property type="entry name" value="TM_ErbB1"/>
</dbReference>
<evidence type="ECO:0000259" key="6">
    <source>
        <dbReference type="Pfam" id="PF21314"/>
    </source>
</evidence>
<dbReference type="EMBL" id="KB468113">
    <property type="protein sequence ID" value="PCH40871.1"/>
    <property type="molecule type" value="Genomic_DNA"/>
</dbReference>
<keyword evidence="5" id="KW-0472">Membrane</keyword>
<keyword evidence="3" id="KW-0067">ATP-binding</keyword>
<name>A0A2H3JG39_WOLCO</name>